<gene>
    <name evidence="1" type="ORF">QPK29_012575</name>
</gene>
<accession>A0ACC7MDY7</accession>
<name>A0ACC7MDY7_9BURK</name>
<protein>
    <submittedName>
        <fullName evidence="1">Cytochrome P450</fullName>
    </submittedName>
</protein>
<dbReference type="Proteomes" id="UP001168096">
    <property type="component" value="Unassembled WGS sequence"/>
</dbReference>
<reference evidence="1" key="1">
    <citation type="submission" date="2024-11" db="EMBL/GenBank/DDBJ databases">
        <title>Description of Massilia orientalis sp. nov., isolated from rhizosphere soil of Ageratina adenophora.</title>
        <authorList>
            <person name="Wang Y."/>
        </authorList>
    </citation>
    <scope>NUCLEOTIDE SEQUENCE</scope>
    <source>
        <strain evidence="1">YIM B02787</strain>
    </source>
</reference>
<keyword evidence="2" id="KW-1185">Reference proteome</keyword>
<comment type="caution">
    <text evidence="1">The sequence shown here is derived from an EMBL/GenBank/DDBJ whole genome shotgun (WGS) entry which is preliminary data.</text>
</comment>
<proteinExistence type="predicted"/>
<sequence>MSNTDHHHADALDAAPRAPGFDNSIAFLAQGYEFMPRRYAALDSDLFATRLMLQRVLCVRGEDAGRMFYQPGRFTRRHALPATTMALLQDFGSVMALDGEAHKKRKAMLMSLFSPLERQRLVGLAAAEWRTRFAQWTGNAQVVVHEAAQEVLCRAVCHWAGIPISAEDAQERTREFARMIAGAGSAGPRNWRGHLARARTEQWARALVDAVRAGQVQPAFDSPLNVIARHRGADGELMHRKHAGVELINLLRPTVAVARYIVFGLLALHDHPESRARIAAGDDAYTTWFMQEVRRYYPFIPAMGGRALHAFDWRGMHVKKGTWVLFDLYGTNHHPAIWGDPEVFRPERFDRRQSSGFDFVPHGGGDHYSGHRCPGEFVTGDLVKSALQLFAGEIAYDVPPQDLTVGMRRIPALPASGFVIKNVKQRHPRESGDPC</sequence>
<evidence type="ECO:0000313" key="2">
    <source>
        <dbReference type="Proteomes" id="UP001168096"/>
    </source>
</evidence>
<evidence type="ECO:0000313" key="1">
    <source>
        <dbReference type="EMBL" id="MFJ1468546.1"/>
    </source>
</evidence>
<organism evidence="1 2">
    <name type="scientific">Massilia orientalis</name>
    <dbReference type="NCBI Taxonomy" id="3050128"/>
    <lineage>
        <taxon>Bacteria</taxon>
        <taxon>Pseudomonadati</taxon>
        <taxon>Pseudomonadota</taxon>
        <taxon>Betaproteobacteria</taxon>
        <taxon>Burkholderiales</taxon>
        <taxon>Oxalobacteraceae</taxon>
        <taxon>Telluria group</taxon>
        <taxon>Massilia</taxon>
    </lineage>
</organism>
<dbReference type="EMBL" id="JASNRB020000007">
    <property type="protein sequence ID" value="MFJ1468546.1"/>
    <property type="molecule type" value="Genomic_DNA"/>
</dbReference>